<proteinExistence type="predicted"/>
<protein>
    <submittedName>
        <fullName evidence="1">Uncharacterized protein</fullName>
    </submittedName>
</protein>
<reference evidence="1" key="1">
    <citation type="submission" date="2021-04" db="EMBL/GenBank/DDBJ databases">
        <title>The genome sequence of Ideonella sp. 4Y11.</title>
        <authorList>
            <person name="Liu Y."/>
        </authorList>
    </citation>
    <scope>NUCLEOTIDE SEQUENCE</scope>
    <source>
        <strain evidence="1">4Y11</strain>
    </source>
</reference>
<keyword evidence="2" id="KW-1185">Reference proteome</keyword>
<accession>A0A941BLZ2</accession>
<sequence length="313" mass="34569">MSGSVASISVPVGLSPSLALAECGWHGLFRPDAAAPRLPDALTVGWWQANKPWLLRRRPTGLAHQLRALDSELAAIDWIRLEGDPAAIDHCIARAVALIDSAGLCRLRSRLRVLRRQALAVAQHYDSSLLTRPSVRALEHMASTAHLLHSQIESTALRQALARAERQWSASDTVRRSRELQALIHSLIERLRSMDSGTYASMSDHIVPAYRHFAQDPGEATRQALARHMHAYAQALATRLRRLLAWCEQSDAVLPHLDRHAATALCTRLARYADDAQGGFLDELPPEQVLLQVAELSKLGEQARGQLARLGLH</sequence>
<comment type="caution">
    <text evidence="1">The sequence shown here is derived from an EMBL/GenBank/DDBJ whole genome shotgun (WGS) entry which is preliminary data.</text>
</comment>
<dbReference type="AlphaFoldDB" id="A0A941BLZ2"/>
<organism evidence="1 2">
    <name type="scientific">Ideonella aquatica</name>
    <dbReference type="NCBI Taxonomy" id="2824119"/>
    <lineage>
        <taxon>Bacteria</taxon>
        <taxon>Pseudomonadati</taxon>
        <taxon>Pseudomonadota</taxon>
        <taxon>Betaproteobacteria</taxon>
        <taxon>Burkholderiales</taxon>
        <taxon>Sphaerotilaceae</taxon>
        <taxon>Ideonella</taxon>
    </lineage>
</organism>
<evidence type="ECO:0000313" key="1">
    <source>
        <dbReference type="EMBL" id="MBQ0961468.1"/>
    </source>
</evidence>
<dbReference type="Proteomes" id="UP000678374">
    <property type="component" value="Unassembled WGS sequence"/>
</dbReference>
<name>A0A941BLZ2_9BURK</name>
<dbReference type="EMBL" id="JAGQDE010000029">
    <property type="protein sequence ID" value="MBQ0961468.1"/>
    <property type="molecule type" value="Genomic_DNA"/>
</dbReference>
<evidence type="ECO:0000313" key="2">
    <source>
        <dbReference type="Proteomes" id="UP000678374"/>
    </source>
</evidence>
<gene>
    <name evidence="1" type="ORF">KAK06_21145</name>
</gene>
<dbReference type="RefSeq" id="WP_210804146.1">
    <property type="nucleotide sequence ID" value="NZ_JAGQDE010000029.1"/>
</dbReference>